<proteinExistence type="predicted"/>
<reference evidence="1 2" key="1">
    <citation type="submission" date="2019-03" db="EMBL/GenBank/DDBJ databases">
        <title>Flavobacterium AT-3-2 sp. nov., isolated from arctic soil.</title>
        <authorList>
            <person name="Chaudhary D.K."/>
        </authorList>
    </citation>
    <scope>NUCLEOTIDE SEQUENCE [LARGE SCALE GENOMIC DNA]</scope>
    <source>
        <strain evidence="1 2">AT-3-2</strain>
    </source>
</reference>
<organism evidence="1 2">
    <name type="scientific">Flavobacterium caseinilyticum</name>
    <dbReference type="NCBI Taxonomy" id="2541732"/>
    <lineage>
        <taxon>Bacteria</taxon>
        <taxon>Pseudomonadati</taxon>
        <taxon>Bacteroidota</taxon>
        <taxon>Flavobacteriia</taxon>
        <taxon>Flavobacteriales</taxon>
        <taxon>Flavobacteriaceae</taxon>
        <taxon>Flavobacterium</taxon>
    </lineage>
</organism>
<keyword evidence="2" id="KW-1185">Reference proteome</keyword>
<dbReference type="EMBL" id="SMFM01000001">
    <property type="protein sequence ID" value="TDD78638.1"/>
    <property type="molecule type" value="Genomic_DNA"/>
</dbReference>
<accession>A0A4R5AYM0</accession>
<sequence length="63" mass="7356">MTKEAQKMPEPLTAVWRDWGFGLNLRIDLCLENLCLTDKSRILNPQSRQAPECCISFNKKFKK</sequence>
<comment type="caution">
    <text evidence="1">The sequence shown here is derived from an EMBL/GenBank/DDBJ whole genome shotgun (WGS) entry which is preliminary data.</text>
</comment>
<dbReference type="AlphaFoldDB" id="A0A4R5AYM0"/>
<protein>
    <submittedName>
        <fullName evidence="1">Uncharacterized protein</fullName>
    </submittedName>
</protein>
<evidence type="ECO:0000313" key="2">
    <source>
        <dbReference type="Proteomes" id="UP000295278"/>
    </source>
</evidence>
<dbReference type="Proteomes" id="UP000295278">
    <property type="component" value="Unassembled WGS sequence"/>
</dbReference>
<evidence type="ECO:0000313" key="1">
    <source>
        <dbReference type="EMBL" id="TDD78638.1"/>
    </source>
</evidence>
<dbReference type="RefSeq" id="WP_131908390.1">
    <property type="nucleotide sequence ID" value="NZ_SMFM01000001.1"/>
</dbReference>
<name>A0A4R5AYM0_9FLAO</name>
<gene>
    <name evidence="1" type="ORF">E0F89_03110</name>
</gene>